<name>A0A1S3DG65_DIACI</name>
<keyword evidence="1" id="KW-1185">Reference proteome</keyword>
<organism evidence="1 2">
    <name type="scientific">Diaphorina citri</name>
    <name type="common">Asian citrus psyllid</name>
    <dbReference type="NCBI Taxonomy" id="121845"/>
    <lineage>
        <taxon>Eukaryota</taxon>
        <taxon>Metazoa</taxon>
        <taxon>Ecdysozoa</taxon>
        <taxon>Arthropoda</taxon>
        <taxon>Hexapoda</taxon>
        <taxon>Insecta</taxon>
        <taxon>Pterygota</taxon>
        <taxon>Neoptera</taxon>
        <taxon>Paraneoptera</taxon>
        <taxon>Hemiptera</taxon>
        <taxon>Sternorrhyncha</taxon>
        <taxon>Psylloidea</taxon>
        <taxon>Psyllidae</taxon>
        <taxon>Diaphorininae</taxon>
        <taxon>Diaphorina</taxon>
    </lineage>
</organism>
<dbReference type="GeneID" id="103517694"/>
<dbReference type="KEGG" id="dci:103517694"/>
<sequence length="183" mass="20791">MSCCTMNSENHPDTENRAFDMIHNSKSAKTKKMRSEPNMKNKFHLEASHHYSEHIHNLGSQMGDGPYTNVNKDIAIDKMKELWDNSEEINKIYDKLYEKDEEDFAVSLMKTISEETTSIKKSSELITNQNNDKTCHNVINSETIADRNLVGVRKEAESTRFTDSTDPVTELSLESGVLVGMQG</sequence>
<protein>
    <submittedName>
        <fullName evidence="2">Uncharacterized protein LOC103517694</fullName>
    </submittedName>
</protein>
<reference evidence="2" key="1">
    <citation type="submission" date="2025-08" db="UniProtKB">
        <authorList>
            <consortium name="RefSeq"/>
        </authorList>
    </citation>
    <scope>IDENTIFICATION</scope>
</reference>
<dbReference type="Proteomes" id="UP000079169">
    <property type="component" value="Unplaced"/>
</dbReference>
<dbReference type="RefSeq" id="XP_008480964.1">
    <property type="nucleotide sequence ID" value="XM_008482742.1"/>
</dbReference>
<dbReference type="AlphaFoldDB" id="A0A1S3DG65"/>
<evidence type="ECO:0000313" key="1">
    <source>
        <dbReference type="Proteomes" id="UP000079169"/>
    </source>
</evidence>
<gene>
    <name evidence="2" type="primary">LOC103517694</name>
</gene>
<evidence type="ECO:0000313" key="2">
    <source>
        <dbReference type="RefSeq" id="XP_008480964.1"/>
    </source>
</evidence>
<accession>A0A1S3DG65</accession>
<dbReference type="PaxDb" id="121845-A0A1S3DG65"/>
<proteinExistence type="predicted"/>